<name>A0A7G9A3X6_9VIRU</name>
<proteinExistence type="predicted"/>
<organism evidence="1">
    <name type="scientific">Bacteriophage sp</name>
    <dbReference type="NCBI Taxonomy" id="38018"/>
    <lineage>
        <taxon>Viruses</taxon>
    </lineage>
</organism>
<dbReference type="EMBL" id="MT840185">
    <property type="protein sequence ID" value="QNL31449.1"/>
    <property type="molecule type" value="Genomic_DNA"/>
</dbReference>
<reference evidence="1" key="1">
    <citation type="submission" date="2020-07" db="EMBL/GenBank/DDBJ databases">
        <title>Dissolved microcystin release linked to lysis of a Microcystis spp. bloom in Lake Erie (USA) attributed to a novel cyanophage.</title>
        <authorList>
            <person name="McKindles K.M."/>
            <person name="Manes M.A."/>
            <person name="DeMarco J.R."/>
            <person name="McClure A."/>
            <person name="McKay R.M."/>
            <person name="Davis T.W."/>
            <person name="Bullerjahn G.S."/>
        </authorList>
    </citation>
    <scope>NUCLEOTIDE SEQUENCE</scope>
</reference>
<evidence type="ECO:0000313" key="1">
    <source>
        <dbReference type="EMBL" id="QNL31449.1"/>
    </source>
</evidence>
<accession>A0A7G9A3X6</accession>
<sequence>MKLPCPPRLAGILSSLAKKVGIEVSYNGGEIIVCEEQLVKLNPGRAFTTVWKVEIPTAEVIPEWATYWEVATWDEGNYAFIRPLKYVSLPLCRYQRGEGVYVERNYHSDIDYVSMLEAGWAPSVDLPE</sequence>
<protein>
    <submittedName>
        <fullName evidence="1">Uncharacterized protein</fullName>
    </submittedName>
</protein>